<organism evidence="1">
    <name type="scientific">Rhizophora mucronata</name>
    <name type="common">Asiatic mangrove</name>
    <dbReference type="NCBI Taxonomy" id="61149"/>
    <lineage>
        <taxon>Eukaryota</taxon>
        <taxon>Viridiplantae</taxon>
        <taxon>Streptophyta</taxon>
        <taxon>Embryophyta</taxon>
        <taxon>Tracheophyta</taxon>
        <taxon>Spermatophyta</taxon>
        <taxon>Magnoliopsida</taxon>
        <taxon>eudicotyledons</taxon>
        <taxon>Gunneridae</taxon>
        <taxon>Pentapetalae</taxon>
        <taxon>rosids</taxon>
        <taxon>fabids</taxon>
        <taxon>Malpighiales</taxon>
        <taxon>Rhizophoraceae</taxon>
        <taxon>Rhizophora</taxon>
    </lineage>
</organism>
<name>A0A2P2IZC9_RHIMU</name>
<proteinExistence type="predicted"/>
<evidence type="ECO:0000313" key="1">
    <source>
        <dbReference type="EMBL" id="MBW86576.1"/>
    </source>
</evidence>
<dbReference type="AlphaFoldDB" id="A0A2P2IZC9"/>
<protein>
    <submittedName>
        <fullName evidence="1">Uncharacterized protein</fullName>
    </submittedName>
</protein>
<dbReference type="EMBL" id="GGEC01006093">
    <property type="protein sequence ID" value="MBW86576.1"/>
    <property type="molecule type" value="Transcribed_RNA"/>
</dbReference>
<accession>A0A2P2IZC9</accession>
<reference evidence="1" key="1">
    <citation type="submission" date="2018-02" db="EMBL/GenBank/DDBJ databases">
        <title>Rhizophora mucronata_Transcriptome.</title>
        <authorList>
            <person name="Meera S.P."/>
            <person name="Sreeshan A."/>
            <person name="Augustine A."/>
        </authorList>
    </citation>
    <scope>NUCLEOTIDE SEQUENCE</scope>
    <source>
        <tissue evidence="1">Leaf</tissue>
    </source>
</reference>
<sequence>MAVSFGALVLSRVELISNFDFSLLPWVSHSSCCCYELCLVDEKIAKTRDHDAFELVLS</sequence>